<keyword evidence="5" id="KW-0547">Nucleotide-binding</keyword>
<gene>
    <name evidence="13" type="primary">yegS</name>
    <name evidence="13" type="ORF">ACFQ0E_01195</name>
</gene>
<dbReference type="InterPro" id="IPR045540">
    <property type="entry name" value="YegS/DAGK_C"/>
</dbReference>
<keyword evidence="6 13" id="KW-0418">Kinase</keyword>
<evidence type="ECO:0000256" key="4">
    <source>
        <dbReference type="ARBA" id="ARBA00022723"/>
    </source>
</evidence>
<dbReference type="Gene3D" id="3.40.50.10330">
    <property type="entry name" value="Probable inorganic polyphosphate/atp-NAD kinase, domain 1"/>
    <property type="match status" value="1"/>
</dbReference>
<dbReference type="RefSeq" id="WP_386821877.1">
    <property type="nucleotide sequence ID" value="NZ_JBHTIF010000001.1"/>
</dbReference>
<keyword evidence="7" id="KW-0067">ATP-binding</keyword>
<evidence type="ECO:0000256" key="1">
    <source>
        <dbReference type="ARBA" id="ARBA00001946"/>
    </source>
</evidence>
<dbReference type="NCBIfam" id="NF009602">
    <property type="entry name" value="PRK13054.1"/>
    <property type="match status" value="1"/>
</dbReference>
<protein>
    <submittedName>
        <fullName evidence="13">Lipid kinase YegS</fullName>
        <ecNumber evidence="13">2.7.1.-</ecNumber>
    </submittedName>
</protein>
<organism evidence="13 14">
    <name type="scientific">Lysobacter brunescens</name>
    <dbReference type="NCBI Taxonomy" id="262323"/>
    <lineage>
        <taxon>Bacteria</taxon>
        <taxon>Pseudomonadati</taxon>
        <taxon>Pseudomonadota</taxon>
        <taxon>Gammaproteobacteria</taxon>
        <taxon>Lysobacterales</taxon>
        <taxon>Lysobacteraceae</taxon>
        <taxon>Lysobacter</taxon>
    </lineage>
</organism>
<dbReference type="Proteomes" id="UP001597110">
    <property type="component" value="Unassembled WGS sequence"/>
</dbReference>
<reference evidence="14" key="1">
    <citation type="journal article" date="2019" name="Int. J. Syst. Evol. Microbiol.">
        <title>The Global Catalogue of Microorganisms (GCM) 10K type strain sequencing project: providing services to taxonomists for standard genome sequencing and annotation.</title>
        <authorList>
            <consortium name="The Broad Institute Genomics Platform"/>
            <consortium name="The Broad Institute Genome Sequencing Center for Infectious Disease"/>
            <person name="Wu L."/>
            <person name="Ma J."/>
        </authorList>
    </citation>
    <scope>NUCLEOTIDE SEQUENCE [LARGE SCALE GENOMIC DNA]</scope>
    <source>
        <strain evidence="14">CCUG 55585</strain>
    </source>
</reference>
<keyword evidence="4" id="KW-0479">Metal-binding</keyword>
<dbReference type="GO" id="GO:0016301">
    <property type="term" value="F:kinase activity"/>
    <property type="evidence" value="ECO:0007669"/>
    <property type="project" value="UniProtKB-KW"/>
</dbReference>
<keyword evidence="10" id="KW-0594">Phospholipid biosynthesis</keyword>
<evidence type="ECO:0000256" key="6">
    <source>
        <dbReference type="ARBA" id="ARBA00022777"/>
    </source>
</evidence>
<dbReference type="EC" id="2.7.1.-" evidence="13"/>
<dbReference type="InterPro" id="IPR005218">
    <property type="entry name" value="Diacylglycerol/lipid_kinase"/>
</dbReference>
<dbReference type="Gene3D" id="2.60.200.40">
    <property type="match status" value="1"/>
</dbReference>
<evidence type="ECO:0000256" key="3">
    <source>
        <dbReference type="ARBA" id="ARBA00022679"/>
    </source>
</evidence>
<dbReference type="EMBL" id="JBHTIF010000001">
    <property type="protein sequence ID" value="MFD0724203.1"/>
    <property type="molecule type" value="Genomic_DNA"/>
</dbReference>
<dbReference type="PANTHER" id="PTHR12358:SF106">
    <property type="entry name" value="LIPID KINASE YEGS"/>
    <property type="match status" value="1"/>
</dbReference>
<keyword evidence="11" id="KW-1208">Phospholipid metabolism</keyword>
<dbReference type="InterPro" id="IPR016064">
    <property type="entry name" value="NAD/diacylglycerol_kinase_sf"/>
</dbReference>
<evidence type="ECO:0000256" key="2">
    <source>
        <dbReference type="ARBA" id="ARBA00022516"/>
    </source>
</evidence>
<dbReference type="SMART" id="SM00046">
    <property type="entry name" value="DAGKc"/>
    <property type="match status" value="1"/>
</dbReference>
<accession>A0ABW2Y7Z2</accession>
<evidence type="ECO:0000256" key="5">
    <source>
        <dbReference type="ARBA" id="ARBA00022741"/>
    </source>
</evidence>
<evidence type="ECO:0000313" key="14">
    <source>
        <dbReference type="Proteomes" id="UP001597110"/>
    </source>
</evidence>
<keyword evidence="9" id="KW-0443">Lipid metabolism</keyword>
<keyword evidence="8" id="KW-0460">Magnesium</keyword>
<sequence length="311" mass="31794">MHLGLVLNGKAVADEALRQAVTDLRAEGIAVDVRVTWEAGDAARCVDELIALGATTLVAAGGDGTLGEVASALAALSHGADALPSLAVVPLGTANDFAAAAGVPEDVGAALALCRGRPVAIDLLRIEADGETHHCINLASGGFGTSITRDTGEGLKKTFGGLAYVLQGLTSLGRIEPLRARFEGLGLAGAAFDWEGDFIALGIGNGRQAGGGQPLCPDARIDDGLLDLTLVPPLEGEVAATLGTLIAEGREAALDQTSVRARLTRLRIVAEQPLVLNLDGEPLEATRFGIVCEPERLRMHLPAGCPLLSGA</sequence>
<dbReference type="SUPFAM" id="SSF111331">
    <property type="entry name" value="NAD kinase/diacylglycerol kinase-like"/>
    <property type="match status" value="1"/>
</dbReference>
<dbReference type="NCBIfam" id="TIGR00147">
    <property type="entry name" value="YegS/Rv2252/BmrU family lipid kinase"/>
    <property type="match status" value="1"/>
</dbReference>
<dbReference type="InterPro" id="IPR017438">
    <property type="entry name" value="ATP-NAD_kinase_N"/>
</dbReference>
<dbReference type="PROSITE" id="PS50146">
    <property type="entry name" value="DAGK"/>
    <property type="match status" value="1"/>
</dbReference>
<dbReference type="Pfam" id="PF00781">
    <property type="entry name" value="DAGK_cat"/>
    <property type="match status" value="1"/>
</dbReference>
<keyword evidence="14" id="KW-1185">Reference proteome</keyword>
<keyword evidence="3 13" id="KW-0808">Transferase</keyword>
<evidence type="ECO:0000259" key="12">
    <source>
        <dbReference type="PROSITE" id="PS50146"/>
    </source>
</evidence>
<evidence type="ECO:0000256" key="11">
    <source>
        <dbReference type="ARBA" id="ARBA00023264"/>
    </source>
</evidence>
<proteinExistence type="predicted"/>
<evidence type="ECO:0000256" key="7">
    <source>
        <dbReference type="ARBA" id="ARBA00022840"/>
    </source>
</evidence>
<dbReference type="PANTHER" id="PTHR12358">
    <property type="entry name" value="SPHINGOSINE KINASE"/>
    <property type="match status" value="1"/>
</dbReference>
<evidence type="ECO:0000256" key="9">
    <source>
        <dbReference type="ARBA" id="ARBA00023098"/>
    </source>
</evidence>
<comment type="caution">
    <text evidence="13">The sequence shown here is derived from an EMBL/GenBank/DDBJ whole genome shotgun (WGS) entry which is preliminary data.</text>
</comment>
<comment type="cofactor">
    <cofactor evidence="1">
        <name>Mg(2+)</name>
        <dbReference type="ChEBI" id="CHEBI:18420"/>
    </cofactor>
</comment>
<dbReference type="InterPro" id="IPR001206">
    <property type="entry name" value="Diacylglycerol_kinase_cat_dom"/>
</dbReference>
<keyword evidence="2" id="KW-0444">Lipid biosynthesis</keyword>
<evidence type="ECO:0000256" key="8">
    <source>
        <dbReference type="ARBA" id="ARBA00022842"/>
    </source>
</evidence>
<evidence type="ECO:0000313" key="13">
    <source>
        <dbReference type="EMBL" id="MFD0724203.1"/>
    </source>
</evidence>
<name>A0ABW2Y7Z2_9GAMM</name>
<feature type="domain" description="DAGKc" evidence="12">
    <location>
        <begin position="1"/>
        <end position="130"/>
    </location>
</feature>
<evidence type="ECO:0000256" key="10">
    <source>
        <dbReference type="ARBA" id="ARBA00023209"/>
    </source>
</evidence>
<dbReference type="InterPro" id="IPR050187">
    <property type="entry name" value="Lipid_Phosphate_FormReg"/>
</dbReference>
<dbReference type="Pfam" id="PF19279">
    <property type="entry name" value="YegS_C"/>
    <property type="match status" value="1"/>
</dbReference>